<gene>
    <name evidence="1" type="ORF">F3Y22_tig00003435pilonHSYRG00030</name>
</gene>
<reference evidence="1" key="1">
    <citation type="submission" date="2019-09" db="EMBL/GenBank/DDBJ databases">
        <title>Draft genome information of white flower Hibiscus syriacus.</title>
        <authorList>
            <person name="Kim Y.-M."/>
        </authorList>
    </citation>
    <scope>NUCLEOTIDE SEQUENCE [LARGE SCALE GENOMIC DNA]</scope>
    <source>
        <strain evidence="1">YM2019G1</strain>
    </source>
</reference>
<evidence type="ECO:0000313" key="2">
    <source>
        <dbReference type="Proteomes" id="UP000436088"/>
    </source>
</evidence>
<evidence type="ECO:0000313" key="1">
    <source>
        <dbReference type="EMBL" id="KAE8729663.1"/>
    </source>
</evidence>
<accession>A0A6A3CKJ4</accession>
<dbReference type="EMBL" id="VEPZ02000220">
    <property type="protein sequence ID" value="KAE8729663.1"/>
    <property type="molecule type" value="Genomic_DNA"/>
</dbReference>
<dbReference type="Pfam" id="PF06219">
    <property type="entry name" value="DUF1005"/>
    <property type="match status" value="1"/>
</dbReference>
<keyword evidence="2" id="KW-1185">Reference proteome</keyword>
<dbReference type="AlphaFoldDB" id="A0A6A3CKJ4"/>
<organism evidence="1 2">
    <name type="scientific">Hibiscus syriacus</name>
    <name type="common">Rose of Sharon</name>
    <dbReference type="NCBI Taxonomy" id="106335"/>
    <lineage>
        <taxon>Eukaryota</taxon>
        <taxon>Viridiplantae</taxon>
        <taxon>Streptophyta</taxon>
        <taxon>Embryophyta</taxon>
        <taxon>Tracheophyta</taxon>
        <taxon>Spermatophyta</taxon>
        <taxon>Magnoliopsida</taxon>
        <taxon>eudicotyledons</taxon>
        <taxon>Gunneridae</taxon>
        <taxon>Pentapetalae</taxon>
        <taxon>rosids</taxon>
        <taxon>malvids</taxon>
        <taxon>Malvales</taxon>
        <taxon>Malvaceae</taxon>
        <taxon>Malvoideae</taxon>
        <taxon>Hibiscus</taxon>
    </lineage>
</organism>
<protein>
    <submittedName>
        <fullName evidence="1">Uncharacterized protein</fullName>
    </submittedName>
</protein>
<proteinExistence type="predicted"/>
<dbReference type="PANTHER" id="PTHR31317:SF4">
    <property type="entry name" value="OS08G0163500 PROTEIN"/>
    <property type="match status" value="1"/>
</dbReference>
<dbReference type="InterPro" id="IPR010410">
    <property type="entry name" value="DUF1005"/>
</dbReference>
<dbReference type="Proteomes" id="UP000436088">
    <property type="component" value="Unassembled WGS sequence"/>
</dbReference>
<name>A0A6A3CKJ4_HIBSY</name>
<sequence>MTIMDPQVFIRLSIDSLGLRIRETALSSSRARIHTFSAPCSGDNLDIETGRRERKGWKVKIHDLSGSAVAATFITTPFVPSTGSDWVAKSNPGAWLILRPDALRPESWLLWGKLKH</sequence>
<comment type="caution">
    <text evidence="1">The sequence shown here is derived from an EMBL/GenBank/DDBJ whole genome shotgun (WGS) entry which is preliminary data.</text>
</comment>
<dbReference type="PANTHER" id="PTHR31317">
    <property type="entry name" value="OS08G0163500 PROTEIN"/>
    <property type="match status" value="1"/>
</dbReference>